<reference evidence="2" key="1">
    <citation type="submission" date="2025-08" db="UniProtKB">
        <authorList>
            <consortium name="Ensembl"/>
        </authorList>
    </citation>
    <scope>IDENTIFICATION</scope>
</reference>
<accession>A0A8D2AUI0</accession>
<keyword evidence="1" id="KW-1133">Transmembrane helix</keyword>
<keyword evidence="1" id="KW-0812">Transmembrane</keyword>
<dbReference type="GO" id="GO:0001920">
    <property type="term" value="P:negative regulation of receptor recycling"/>
    <property type="evidence" value="ECO:0007669"/>
    <property type="project" value="TreeGrafter"/>
</dbReference>
<dbReference type="PANTHER" id="PTHR15951">
    <property type="entry name" value="T-CELL RECEPTOR-ASSOCIATED TRANSMEMBRANE ADAPTER 1"/>
    <property type="match status" value="1"/>
</dbReference>
<evidence type="ECO:0000256" key="1">
    <source>
        <dbReference type="SAM" id="Phobius"/>
    </source>
</evidence>
<evidence type="ECO:0000313" key="3">
    <source>
        <dbReference type="Proteomes" id="UP000694564"/>
    </source>
</evidence>
<name>A0A8D2AUI0_SCIVU</name>
<keyword evidence="1" id="KW-0472">Membrane</keyword>
<dbReference type="GeneTree" id="ENSGT01010000230192"/>
<proteinExistence type="predicted"/>
<dbReference type="PANTHER" id="PTHR15951:SF2">
    <property type="entry name" value="T-CELL RECEPTOR-ASSOCIATED TRANSMEMBRANE ADAPTER 1"/>
    <property type="match status" value="1"/>
</dbReference>
<reference evidence="2" key="2">
    <citation type="submission" date="2025-09" db="UniProtKB">
        <authorList>
            <consortium name="Ensembl"/>
        </authorList>
    </citation>
    <scope>IDENTIFICATION</scope>
</reference>
<keyword evidence="3" id="KW-1185">Reference proteome</keyword>
<dbReference type="Proteomes" id="UP000694564">
    <property type="component" value="Chromosome 6"/>
</dbReference>
<sequence length="83" mass="9733">GPRGHSQRPLLSPPFSHLSGNCDCPFCLWELLAFLSLVLVVSLIFNIFHYIEKQQQDKMYRYSKDCIPRFDEGHTEIRHLMVI</sequence>
<evidence type="ECO:0000313" key="2">
    <source>
        <dbReference type="Ensembl" id="ENSSVLP00005006879.1"/>
    </source>
</evidence>
<dbReference type="AlphaFoldDB" id="A0A8D2AUI0"/>
<organism evidence="2 3">
    <name type="scientific">Sciurus vulgaris</name>
    <name type="common">Eurasian red squirrel</name>
    <dbReference type="NCBI Taxonomy" id="55149"/>
    <lineage>
        <taxon>Eukaryota</taxon>
        <taxon>Metazoa</taxon>
        <taxon>Chordata</taxon>
        <taxon>Craniata</taxon>
        <taxon>Vertebrata</taxon>
        <taxon>Euteleostomi</taxon>
        <taxon>Mammalia</taxon>
        <taxon>Eutheria</taxon>
        <taxon>Euarchontoglires</taxon>
        <taxon>Glires</taxon>
        <taxon>Rodentia</taxon>
        <taxon>Sciuromorpha</taxon>
        <taxon>Sciuridae</taxon>
        <taxon>Sciurinae</taxon>
        <taxon>Sciurini</taxon>
        <taxon>Sciurus</taxon>
    </lineage>
</organism>
<dbReference type="Ensembl" id="ENSSVLT00005007658.1">
    <property type="protein sequence ID" value="ENSSVLP00005006879.1"/>
    <property type="gene ID" value="ENSSVLG00005005605.1"/>
</dbReference>
<dbReference type="GO" id="GO:0050862">
    <property type="term" value="P:positive regulation of T cell receptor signaling pathway"/>
    <property type="evidence" value="ECO:0007669"/>
    <property type="project" value="TreeGrafter"/>
</dbReference>
<dbReference type="InterPro" id="IPR020399">
    <property type="entry name" value="T-cell_rcpt-assoc_TM_adapter-1"/>
</dbReference>
<dbReference type="Pfam" id="PF15330">
    <property type="entry name" value="SIT"/>
    <property type="match status" value="1"/>
</dbReference>
<feature type="transmembrane region" description="Helical" evidence="1">
    <location>
        <begin position="31"/>
        <end position="51"/>
    </location>
</feature>
<dbReference type="GO" id="GO:0042101">
    <property type="term" value="C:T cell receptor complex"/>
    <property type="evidence" value="ECO:0007669"/>
    <property type="project" value="TreeGrafter"/>
</dbReference>
<protein>
    <submittedName>
        <fullName evidence="2">Uncharacterized protein</fullName>
    </submittedName>
</protein>